<dbReference type="eggNOG" id="ENOG503025F">
    <property type="taxonomic scope" value="Bacteria"/>
</dbReference>
<proteinExistence type="predicted"/>
<protein>
    <recommendedName>
        <fullName evidence="4">Transmembrane protein</fullName>
    </recommendedName>
</protein>
<evidence type="ECO:0000313" key="2">
    <source>
        <dbReference type="EMBL" id="AEI06159.1"/>
    </source>
</evidence>
<reference evidence="2 3" key="1">
    <citation type="journal article" date="2011" name="J. Bacteriol.">
        <title>Complete genome sequences of the chemolithoautotrophic Oligotropha carboxidovorans strains OM4 and OM5.</title>
        <authorList>
            <person name="Volland S."/>
            <person name="Rachinger M."/>
            <person name="Strittmatter A."/>
            <person name="Daniel R."/>
            <person name="Gottschalk G."/>
            <person name="Meyer O."/>
        </authorList>
    </citation>
    <scope>NUCLEOTIDE SEQUENCE [LARGE SCALE GENOMIC DNA]</scope>
    <source>
        <strain evidence="3">ATCC 49405 / DSM 1227 / KCTC 32145 / OM5</strain>
    </source>
</reference>
<evidence type="ECO:0000313" key="3">
    <source>
        <dbReference type="Proteomes" id="UP000007730"/>
    </source>
</evidence>
<keyword evidence="1" id="KW-0812">Transmembrane</keyword>
<accession>F8BXM1</accession>
<gene>
    <name evidence="2" type="ordered locus">OCA5_c14430</name>
</gene>
<dbReference type="STRING" id="504832.OCA5_c14430"/>
<feature type="transmembrane region" description="Helical" evidence="1">
    <location>
        <begin position="83"/>
        <end position="102"/>
    </location>
</feature>
<sequence>MREQTRVLLARGASPRCRNRRSCVGSVYRNGFGPVSAAIPVCSVRSRCGFALDRTARTQRVKAMIGIGDRNWKRELASLKESAPSLTALTLAVFVPVLFIARTLDRELMMIAFSVMFFLGATLAAVTAWFINSKRNSQSLSLWDVAGGFVITGCAASVMAEPEHAAQLFEHLFERRSESR</sequence>
<keyword evidence="3" id="KW-1185">Reference proteome</keyword>
<evidence type="ECO:0008006" key="4">
    <source>
        <dbReference type="Google" id="ProtNLM"/>
    </source>
</evidence>
<name>F8BXM1_AFIC5</name>
<dbReference type="HOGENOM" id="CLU_1494803_0_0_5"/>
<dbReference type="EMBL" id="CP002826">
    <property type="protein sequence ID" value="AEI06159.1"/>
    <property type="molecule type" value="Genomic_DNA"/>
</dbReference>
<dbReference type="PATRIC" id="fig|504832.7.peg.1533"/>
<dbReference type="RefSeq" id="WP_013913003.1">
    <property type="nucleotide sequence ID" value="NC_011386.1"/>
</dbReference>
<keyword evidence="1" id="KW-1133">Transmembrane helix</keyword>
<dbReference type="KEGG" id="ocg:OCA5_c14430"/>
<organism evidence="2 3">
    <name type="scientific">Afipia carboxidovorans (strain ATCC 49405 / DSM 1227 / KCTC 32145 / OM5)</name>
    <name type="common">Oligotropha carboxidovorans</name>
    <dbReference type="NCBI Taxonomy" id="504832"/>
    <lineage>
        <taxon>Bacteria</taxon>
        <taxon>Pseudomonadati</taxon>
        <taxon>Pseudomonadota</taxon>
        <taxon>Alphaproteobacteria</taxon>
        <taxon>Hyphomicrobiales</taxon>
        <taxon>Nitrobacteraceae</taxon>
        <taxon>Afipia</taxon>
    </lineage>
</organism>
<dbReference type="AlphaFoldDB" id="F8BXM1"/>
<feature type="transmembrane region" description="Helical" evidence="1">
    <location>
        <begin position="108"/>
        <end position="131"/>
    </location>
</feature>
<evidence type="ECO:0000256" key="1">
    <source>
        <dbReference type="SAM" id="Phobius"/>
    </source>
</evidence>
<dbReference type="Proteomes" id="UP000007730">
    <property type="component" value="Chromosome"/>
</dbReference>
<keyword evidence="1" id="KW-0472">Membrane</keyword>